<dbReference type="EMBL" id="ML220193">
    <property type="protein sequence ID" value="TGZ76235.1"/>
    <property type="molecule type" value="Genomic_DNA"/>
</dbReference>
<evidence type="ECO:0000313" key="1">
    <source>
        <dbReference type="EMBL" id="TGZ76235.1"/>
    </source>
</evidence>
<reference evidence="1 2" key="1">
    <citation type="submission" date="2019-04" db="EMBL/GenBank/DDBJ databases">
        <title>Comparative genomics and transcriptomics to analyze fruiting body development in filamentous ascomycetes.</title>
        <authorList>
            <consortium name="DOE Joint Genome Institute"/>
            <person name="Lutkenhaus R."/>
            <person name="Traeger S."/>
            <person name="Breuer J."/>
            <person name="Kuo A."/>
            <person name="Lipzen A."/>
            <person name="Pangilinan J."/>
            <person name="Dilworth D."/>
            <person name="Sandor L."/>
            <person name="Poggeler S."/>
            <person name="Barry K."/>
            <person name="Grigoriev I.V."/>
            <person name="Nowrousian M."/>
        </authorList>
    </citation>
    <scope>NUCLEOTIDE SEQUENCE [LARGE SCALE GENOMIC DNA]</scope>
    <source>
        <strain evidence="1 2">CBS 389.68</strain>
    </source>
</reference>
<evidence type="ECO:0000313" key="2">
    <source>
        <dbReference type="Proteomes" id="UP000298138"/>
    </source>
</evidence>
<proteinExistence type="predicted"/>
<name>A0A4S2MHQ9_9PEZI</name>
<dbReference type="Proteomes" id="UP000298138">
    <property type="component" value="Unassembled WGS sequence"/>
</dbReference>
<dbReference type="InParanoid" id="A0A4S2MHQ9"/>
<organism evidence="1 2">
    <name type="scientific">Ascodesmis nigricans</name>
    <dbReference type="NCBI Taxonomy" id="341454"/>
    <lineage>
        <taxon>Eukaryota</taxon>
        <taxon>Fungi</taxon>
        <taxon>Dikarya</taxon>
        <taxon>Ascomycota</taxon>
        <taxon>Pezizomycotina</taxon>
        <taxon>Pezizomycetes</taxon>
        <taxon>Pezizales</taxon>
        <taxon>Ascodesmidaceae</taxon>
        <taxon>Ascodesmis</taxon>
    </lineage>
</organism>
<sequence length="207" mass="23006">MASAATADPSLTASTRGGIIARYEFAKPMKLERSYSCPVRRTIWMSPDKPDLFSNRMVDVDLSCGMSSLALGTPGGGVGAGEGTAFDLKFQFTSRARRKERKRFIAETPTVLHHEQYFADGSVTKEDDAKESSRKKRRVSIDPTEDISDFEAILLRMRDEESKTWEEISSALQNPPLRDILGAVDLDVEVLISRYEAAKRNISHGDS</sequence>
<dbReference type="AlphaFoldDB" id="A0A4S2MHQ9"/>
<gene>
    <name evidence="1" type="ORF">EX30DRAFT_375651</name>
</gene>
<keyword evidence="2" id="KW-1185">Reference proteome</keyword>
<accession>A0A4S2MHQ9</accession>
<protein>
    <submittedName>
        <fullName evidence="1">Uncharacterized protein</fullName>
    </submittedName>
</protein>